<evidence type="ECO:0008006" key="6">
    <source>
        <dbReference type="Google" id="ProtNLM"/>
    </source>
</evidence>
<proteinExistence type="predicted"/>
<dbReference type="SUPFAM" id="SSF56349">
    <property type="entry name" value="DNA breaking-rejoining enzymes"/>
    <property type="match status" value="1"/>
</dbReference>
<keyword evidence="1" id="KW-0238">DNA-binding</keyword>
<dbReference type="GO" id="GO:0006310">
    <property type="term" value="P:DNA recombination"/>
    <property type="evidence" value="ECO:0007669"/>
    <property type="project" value="UniProtKB-KW"/>
</dbReference>
<reference evidence="4" key="1">
    <citation type="submission" date="2022-08" db="UniProtKB">
        <authorList>
            <consortium name="EnsemblMetazoa"/>
        </authorList>
    </citation>
    <scope>IDENTIFICATION</scope>
    <source>
        <strain evidence="4">05x7-T-G4-1.051#20</strain>
    </source>
</reference>
<dbReference type="Proteomes" id="UP000005408">
    <property type="component" value="Unassembled WGS sequence"/>
</dbReference>
<organism evidence="4 5">
    <name type="scientific">Magallana gigas</name>
    <name type="common">Pacific oyster</name>
    <name type="synonym">Crassostrea gigas</name>
    <dbReference type="NCBI Taxonomy" id="29159"/>
    <lineage>
        <taxon>Eukaryota</taxon>
        <taxon>Metazoa</taxon>
        <taxon>Spiralia</taxon>
        <taxon>Lophotrochozoa</taxon>
        <taxon>Mollusca</taxon>
        <taxon>Bivalvia</taxon>
        <taxon>Autobranchia</taxon>
        <taxon>Pteriomorphia</taxon>
        <taxon>Ostreida</taxon>
        <taxon>Ostreoidea</taxon>
        <taxon>Ostreidae</taxon>
        <taxon>Magallana</taxon>
    </lineage>
</organism>
<evidence type="ECO:0000256" key="3">
    <source>
        <dbReference type="SAM" id="MobiDB-lite"/>
    </source>
</evidence>
<dbReference type="EnsemblMetazoa" id="G9900.2">
    <property type="protein sequence ID" value="G9900.2:cds"/>
    <property type="gene ID" value="G9900"/>
</dbReference>
<dbReference type="InterPro" id="IPR011010">
    <property type="entry name" value="DNA_brk_join_enz"/>
</dbReference>
<keyword evidence="5" id="KW-1185">Reference proteome</keyword>
<dbReference type="Gene3D" id="1.10.150.130">
    <property type="match status" value="1"/>
</dbReference>
<evidence type="ECO:0000256" key="2">
    <source>
        <dbReference type="ARBA" id="ARBA00023172"/>
    </source>
</evidence>
<feature type="compositionally biased region" description="Polar residues" evidence="3">
    <location>
        <begin position="111"/>
        <end position="120"/>
    </location>
</feature>
<feature type="region of interest" description="Disordered" evidence="3">
    <location>
        <begin position="105"/>
        <end position="141"/>
    </location>
</feature>
<dbReference type="Gene3D" id="1.10.443.10">
    <property type="entry name" value="Intergrase catalytic core"/>
    <property type="match status" value="1"/>
</dbReference>
<dbReference type="InterPro" id="IPR013762">
    <property type="entry name" value="Integrase-like_cat_sf"/>
</dbReference>
<sequence length="464" mass="51761">MQEGHPYDLRSRDRAVLDFIRSCDDSSDEMSDSHAELEASGGLATTVSTEEVRATTPRIHAVPRAPNISSEILVLEKELQTLELHKRKMQLLQNIDACKQTIAAMQEKDSPGQSPSTTRAPKNHATASGVEPTPNVQPLQGGFTVQSLQDQASALKRKAWANSTTSTYRTHMKTYLDFCDHISVPPLPATSKTLQLYATYLAKVKCFKFCSIQQYLNIIPHMHKLCDLSDPIPEDYQLKYLLMGIKRELGTAQFPVDSITPSHLLRMRSFLDFSSVEDSGFWCACLIAFYGLLRPGTIAITGPFEASKHVRRVDLMPCSWGYLLCLRHTKTIQFRERELNVILPQVTGEMCPASALQAYLHLTRGADLFGPLLLSGKGSVFTYSIFRQKLHSILVQAGIDDSNIKGHSFRRGGATWLSRISVPVNQIKAIGYWSSDAVLRYIDPHFSSLLDTMVLFGKSLPNAK</sequence>
<dbReference type="InterPro" id="IPR052925">
    <property type="entry name" value="Phage_Integrase-like_Recomb"/>
</dbReference>
<evidence type="ECO:0000313" key="4">
    <source>
        <dbReference type="EnsemblMetazoa" id="G9900.2:cds"/>
    </source>
</evidence>
<dbReference type="InterPro" id="IPR010998">
    <property type="entry name" value="Integrase_recombinase_N"/>
</dbReference>
<name>A0A8W8P3S8_MAGGI</name>
<dbReference type="PANTHER" id="PTHR34605">
    <property type="entry name" value="PHAGE_INTEGRASE DOMAIN-CONTAINING PROTEIN"/>
    <property type="match status" value="1"/>
</dbReference>
<dbReference type="PANTHER" id="PTHR34605:SF5">
    <property type="entry name" value="INTEGRASE_RECOMBINASE XERD HOMOLOG"/>
    <property type="match status" value="1"/>
</dbReference>
<dbReference type="SUPFAM" id="SSF47823">
    <property type="entry name" value="lambda integrase-like, N-terminal domain"/>
    <property type="match status" value="1"/>
</dbReference>
<evidence type="ECO:0000256" key="1">
    <source>
        <dbReference type="ARBA" id="ARBA00023125"/>
    </source>
</evidence>
<dbReference type="AlphaFoldDB" id="A0A8W8P3S8"/>
<evidence type="ECO:0000313" key="5">
    <source>
        <dbReference type="Proteomes" id="UP000005408"/>
    </source>
</evidence>
<dbReference type="OrthoDB" id="6143961at2759"/>
<accession>A0A8W8P3S8</accession>
<keyword evidence="2" id="KW-0233">DNA recombination</keyword>
<protein>
    <recommendedName>
        <fullName evidence="6">Tyr recombinase domain-containing protein</fullName>
    </recommendedName>
</protein>
<dbReference type="GO" id="GO:0015074">
    <property type="term" value="P:DNA integration"/>
    <property type="evidence" value="ECO:0007669"/>
    <property type="project" value="InterPro"/>
</dbReference>
<dbReference type="GO" id="GO:0003677">
    <property type="term" value="F:DNA binding"/>
    <property type="evidence" value="ECO:0007669"/>
    <property type="project" value="UniProtKB-KW"/>
</dbReference>